<evidence type="ECO:0000313" key="3">
    <source>
        <dbReference type="Proteomes" id="UP001165060"/>
    </source>
</evidence>
<gene>
    <name evidence="2" type="ORF">TeGR_g4868</name>
</gene>
<reference evidence="2 3" key="1">
    <citation type="journal article" date="2023" name="Commun. Biol.">
        <title>Genome analysis of Parmales, the sister group of diatoms, reveals the evolutionary specialization of diatoms from phago-mixotrophs to photoautotrophs.</title>
        <authorList>
            <person name="Ban H."/>
            <person name="Sato S."/>
            <person name="Yoshikawa S."/>
            <person name="Yamada K."/>
            <person name="Nakamura Y."/>
            <person name="Ichinomiya M."/>
            <person name="Sato N."/>
            <person name="Blanc-Mathieu R."/>
            <person name="Endo H."/>
            <person name="Kuwata A."/>
            <person name="Ogata H."/>
        </authorList>
    </citation>
    <scope>NUCLEOTIDE SEQUENCE [LARGE SCALE GENOMIC DNA]</scope>
</reference>
<sequence>MSVTIELDGSVSWPEDDDERRNITSFTVAFGVESVDGLDGSSISSLAGLRDSQVTRICQGLPYTTDVHKDAFAYSTLEDKATELGFALEYVDPWEIPRLQRQQREADEERDTGTTTGENAAALEPLPGPEMINYHQMYWCINTESGVSAWVADRKHVPARRVEVLLSINFAIEQEKEENPAEPVTPLLRRIALLPKEMAREIIEFAFGGFNRSDKYTWRTSMYKSSIRSLAPFQRKELADWMAAGCPPDPPTHYWPV</sequence>
<evidence type="ECO:0000313" key="2">
    <source>
        <dbReference type="EMBL" id="GMI21349.1"/>
    </source>
</evidence>
<feature type="region of interest" description="Disordered" evidence="1">
    <location>
        <begin position="99"/>
        <end position="126"/>
    </location>
</feature>
<organism evidence="2 3">
    <name type="scientific">Tetraparma gracilis</name>
    <dbReference type="NCBI Taxonomy" id="2962635"/>
    <lineage>
        <taxon>Eukaryota</taxon>
        <taxon>Sar</taxon>
        <taxon>Stramenopiles</taxon>
        <taxon>Ochrophyta</taxon>
        <taxon>Bolidophyceae</taxon>
        <taxon>Parmales</taxon>
        <taxon>Triparmaceae</taxon>
        <taxon>Tetraparma</taxon>
    </lineage>
</organism>
<dbReference type="Proteomes" id="UP001165060">
    <property type="component" value="Unassembled WGS sequence"/>
</dbReference>
<dbReference type="EMBL" id="BRYB01000046">
    <property type="protein sequence ID" value="GMI21349.1"/>
    <property type="molecule type" value="Genomic_DNA"/>
</dbReference>
<comment type="caution">
    <text evidence="2">The sequence shown here is derived from an EMBL/GenBank/DDBJ whole genome shotgun (WGS) entry which is preliminary data.</text>
</comment>
<name>A0ABQ6M878_9STRA</name>
<evidence type="ECO:0000256" key="1">
    <source>
        <dbReference type="SAM" id="MobiDB-lite"/>
    </source>
</evidence>
<proteinExistence type="predicted"/>
<protein>
    <submittedName>
        <fullName evidence="2">Uncharacterized protein</fullName>
    </submittedName>
</protein>
<accession>A0ABQ6M878</accession>
<keyword evidence="3" id="KW-1185">Reference proteome</keyword>